<evidence type="ECO:0000313" key="1">
    <source>
        <dbReference type="EMBL" id="KAG5176350.1"/>
    </source>
</evidence>
<dbReference type="OrthoDB" id="10671546at2759"/>
<dbReference type="Proteomes" id="UP000664859">
    <property type="component" value="Unassembled WGS sequence"/>
</dbReference>
<accession>A0A836C7X3</accession>
<reference evidence="1" key="1">
    <citation type="submission" date="2021-02" db="EMBL/GenBank/DDBJ databases">
        <title>First Annotated Genome of the Yellow-green Alga Tribonema minus.</title>
        <authorList>
            <person name="Mahan K.M."/>
        </authorList>
    </citation>
    <scope>NUCLEOTIDE SEQUENCE</scope>
    <source>
        <strain evidence="1">UTEX B ZZ1240</strain>
    </source>
</reference>
<protein>
    <submittedName>
        <fullName evidence="1">Uncharacterized protein</fullName>
    </submittedName>
</protein>
<sequence length="294" mass="30706">MNAAKTACCPASCGTCGGADCATKPGGPDSCCDNKVVRALDICETKKAPPCIPTTAPRCGTTGVYGYMNSKGDACCPLSCGSCEASTCANEIGGPASCCRGTSSGSLATVDFGTGAYNSPPCNTYFKAPCRITSTKTVPPKPADWPNKLCTVDSDCKEYNRQPVKCSSVNGKKICTCVNTANQFVQVTVPGDFKSLTAGVGSDFNGRCIAKGTYCYNQGQGSCVNDGSSPAAQATCDSDKNTCVCPAGNYLIHVEHGNTYSLGSVYCFHSSKKFSAPHNIDDDIYIYYFMGYCK</sequence>
<dbReference type="AlphaFoldDB" id="A0A836C7X3"/>
<keyword evidence="2" id="KW-1185">Reference proteome</keyword>
<organism evidence="1 2">
    <name type="scientific">Tribonema minus</name>
    <dbReference type="NCBI Taxonomy" id="303371"/>
    <lineage>
        <taxon>Eukaryota</taxon>
        <taxon>Sar</taxon>
        <taxon>Stramenopiles</taxon>
        <taxon>Ochrophyta</taxon>
        <taxon>PX clade</taxon>
        <taxon>Xanthophyceae</taxon>
        <taxon>Tribonematales</taxon>
        <taxon>Tribonemataceae</taxon>
        <taxon>Tribonema</taxon>
    </lineage>
</organism>
<gene>
    <name evidence="1" type="ORF">JKP88DRAFT_282713</name>
</gene>
<name>A0A836C7X3_9STRA</name>
<proteinExistence type="predicted"/>
<evidence type="ECO:0000313" key="2">
    <source>
        <dbReference type="Proteomes" id="UP000664859"/>
    </source>
</evidence>
<dbReference type="EMBL" id="JAFCMP010000537">
    <property type="protein sequence ID" value="KAG5176350.1"/>
    <property type="molecule type" value="Genomic_DNA"/>
</dbReference>
<comment type="caution">
    <text evidence="1">The sequence shown here is derived from an EMBL/GenBank/DDBJ whole genome shotgun (WGS) entry which is preliminary data.</text>
</comment>